<dbReference type="InterPro" id="IPR051045">
    <property type="entry name" value="TonB-dependent_transducer"/>
</dbReference>
<dbReference type="FunFam" id="3.30.1150.10:FF:000002">
    <property type="entry name" value="Energy transducer TonB"/>
    <property type="match status" value="1"/>
</dbReference>
<keyword evidence="7" id="KW-0653">Protein transport</keyword>
<protein>
    <submittedName>
        <fullName evidence="12">Cell envelope biogenesis protein TonB</fullName>
    </submittedName>
</protein>
<dbReference type="AlphaFoldDB" id="A0A401LSI1"/>
<proteinExistence type="inferred from homology"/>
<keyword evidence="9 10" id="KW-0472">Membrane</keyword>
<dbReference type="Pfam" id="PF05569">
    <property type="entry name" value="Peptidase_M56"/>
    <property type="match status" value="1"/>
</dbReference>
<dbReference type="PANTHER" id="PTHR33446">
    <property type="entry name" value="PROTEIN TONB-RELATED"/>
    <property type="match status" value="1"/>
</dbReference>
<keyword evidence="6 10" id="KW-0812">Transmembrane</keyword>
<feature type="transmembrane region" description="Helical" evidence="10">
    <location>
        <begin position="186"/>
        <end position="207"/>
    </location>
</feature>
<accession>A0A401LSI1</accession>
<dbReference type="InterPro" id="IPR008756">
    <property type="entry name" value="Peptidase_M56"/>
</dbReference>
<dbReference type="PANTHER" id="PTHR33446:SF2">
    <property type="entry name" value="PROTEIN TONB"/>
    <property type="match status" value="1"/>
</dbReference>
<feature type="transmembrane region" description="Helical" evidence="10">
    <location>
        <begin position="34"/>
        <end position="52"/>
    </location>
</feature>
<sequence>MESFVIYLIKVNVALIVLYTFYKLSFSKDTFFRLRRMMLLLICVTSFVYPFIDFPVWADWGNHPVGETLAVVYAKILPEVSVHAFSTFSGAENIRWTVDTYLWMIYGIGIALLILRTTFEMFKMHTLLLRSSHCFLNGTYVYQSVEIDEPYSFFHWIFINPARHSDKEISEILIHERTHMREFHSLDILLAQLIIILCWFNPFAWLIRSEIRMNHEYLADKQVITLGHDKKSYQYHLLGMEHSSLAAANIYNNFSVLPLKKRIKMLNKKRTSNIMLSKYLMFIPVVALLVLFSNCANKAESGMSTGEVKKDSSAVVKIDDRNHNTKEMAEMSKAKADEVKNDSTIHDIVENMPVFPGGQSALLAYLGENIEYPTNAKEKGVQGRVVVEFVVGKDGSISEAKIARSVDPYLDKEALRVINKMPKWEPGTNKGKPVNVKFTVPVIFRLR</sequence>
<dbReference type="RefSeq" id="WP_125040645.1">
    <property type="nucleotide sequence ID" value="NZ_BHWB01000003.1"/>
</dbReference>
<evidence type="ECO:0000256" key="6">
    <source>
        <dbReference type="ARBA" id="ARBA00022692"/>
    </source>
</evidence>
<evidence type="ECO:0000256" key="5">
    <source>
        <dbReference type="ARBA" id="ARBA00022519"/>
    </source>
</evidence>
<dbReference type="SUPFAM" id="SSF74653">
    <property type="entry name" value="TolA/TonB C-terminal domain"/>
    <property type="match status" value="1"/>
</dbReference>
<feature type="transmembrane region" description="Helical" evidence="10">
    <location>
        <begin position="275"/>
        <end position="293"/>
    </location>
</feature>
<name>A0A401LSI1_9BACE</name>
<evidence type="ECO:0000256" key="8">
    <source>
        <dbReference type="ARBA" id="ARBA00022989"/>
    </source>
</evidence>
<keyword evidence="4" id="KW-1003">Cell membrane</keyword>
<dbReference type="GO" id="GO:0098797">
    <property type="term" value="C:plasma membrane protein complex"/>
    <property type="evidence" value="ECO:0007669"/>
    <property type="project" value="TreeGrafter"/>
</dbReference>
<evidence type="ECO:0000256" key="4">
    <source>
        <dbReference type="ARBA" id="ARBA00022475"/>
    </source>
</evidence>
<dbReference type="Pfam" id="PF03544">
    <property type="entry name" value="TonB_C"/>
    <property type="match status" value="1"/>
</dbReference>
<evidence type="ECO:0000256" key="1">
    <source>
        <dbReference type="ARBA" id="ARBA00004383"/>
    </source>
</evidence>
<dbReference type="EMBL" id="BHWB01000003">
    <property type="protein sequence ID" value="GCB34449.1"/>
    <property type="molecule type" value="Genomic_DNA"/>
</dbReference>
<dbReference type="GO" id="GO:0015031">
    <property type="term" value="P:protein transport"/>
    <property type="evidence" value="ECO:0007669"/>
    <property type="project" value="UniProtKB-KW"/>
</dbReference>
<dbReference type="CDD" id="cd07341">
    <property type="entry name" value="M56_BlaR1_MecR1_like"/>
    <property type="match status" value="1"/>
</dbReference>
<comment type="caution">
    <text evidence="12">The sequence shown here is derived from an EMBL/GenBank/DDBJ whole genome shotgun (WGS) entry which is preliminary data.</text>
</comment>
<feature type="transmembrane region" description="Helical" evidence="10">
    <location>
        <begin position="6"/>
        <end position="22"/>
    </location>
</feature>
<dbReference type="GO" id="GO:0031992">
    <property type="term" value="F:energy transducer activity"/>
    <property type="evidence" value="ECO:0007669"/>
    <property type="project" value="TreeGrafter"/>
</dbReference>
<evidence type="ECO:0000256" key="3">
    <source>
        <dbReference type="ARBA" id="ARBA00022448"/>
    </source>
</evidence>
<keyword evidence="5" id="KW-0997">Cell inner membrane</keyword>
<organism evidence="12 13">
    <name type="scientific">Bacteroides faecalis</name>
    <dbReference type="NCBI Taxonomy" id="2447885"/>
    <lineage>
        <taxon>Bacteria</taxon>
        <taxon>Pseudomonadati</taxon>
        <taxon>Bacteroidota</taxon>
        <taxon>Bacteroidia</taxon>
        <taxon>Bacteroidales</taxon>
        <taxon>Bacteroidaceae</taxon>
        <taxon>Bacteroides</taxon>
    </lineage>
</organism>
<reference evidence="12 13" key="1">
    <citation type="submission" date="2018-10" db="EMBL/GenBank/DDBJ databases">
        <title>Draft Genome Sequence of Bacteroides sp. KCTC 15687.</title>
        <authorList>
            <person name="Yu S.Y."/>
            <person name="Kim J.S."/>
            <person name="Oh B.S."/>
            <person name="Park S.H."/>
            <person name="Kang S.W."/>
            <person name="Park J.E."/>
            <person name="Choi S.H."/>
            <person name="Han K.I."/>
            <person name="Lee K.C."/>
            <person name="Eom M.K."/>
            <person name="Suh M.K."/>
            <person name="Lee D.H."/>
            <person name="Yoon H."/>
            <person name="Kim B."/>
            <person name="Yang S.J."/>
            <person name="Lee J.S."/>
            <person name="Lee J.H."/>
        </authorList>
    </citation>
    <scope>NUCLEOTIDE SEQUENCE [LARGE SCALE GENOMIC DNA]</scope>
    <source>
        <strain evidence="12 13">KCTC 15687</strain>
    </source>
</reference>
<dbReference type="NCBIfam" id="TIGR01352">
    <property type="entry name" value="tonB_Cterm"/>
    <property type="match status" value="1"/>
</dbReference>
<comment type="similarity">
    <text evidence="2">Belongs to the TonB family.</text>
</comment>
<feature type="domain" description="TonB C-terminal" evidence="11">
    <location>
        <begin position="357"/>
        <end position="447"/>
    </location>
</feature>
<keyword evidence="3" id="KW-0813">Transport</keyword>
<dbReference type="InterPro" id="IPR006260">
    <property type="entry name" value="TonB/TolA_C"/>
</dbReference>
<evidence type="ECO:0000256" key="10">
    <source>
        <dbReference type="SAM" id="Phobius"/>
    </source>
</evidence>
<feature type="transmembrane region" description="Helical" evidence="10">
    <location>
        <begin position="101"/>
        <end position="119"/>
    </location>
</feature>
<evidence type="ECO:0000313" key="13">
    <source>
        <dbReference type="Proteomes" id="UP000288079"/>
    </source>
</evidence>
<dbReference type="GO" id="GO:0055085">
    <property type="term" value="P:transmembrane transport"/>
    <property type="evidence" value="ECO:0007669"/>
    <property type="project" value="InterPro"/>
</dbReference>
<dbReference type="InterPro" id="IPR037682">
    <property type="entry name" value="TonB_C"/>
</dbReference>
<evidence type="ECO:0000256" key="9">
    <source>
        <dbReference type="ARBA" id="ARBA00023136"/>
    </source>
</evidence>
<dbReference type="Proteomes" id="UP000288079">
    <property type="component" value="Unassembled WGS sequence"/>
</dbReference>
<dbReference type="PROSITE" id="PS52015">
    <property type="entry name" value="TONB_CTD"/>
    <property type="match status" value="1"/>
</dbReference>
<evidence type="ECO:0000256" key="2">
    <source>
        <dbReference type="ARBA" id="ARBA00006555"/>
    </source>
</evidence>
<evidence type="ECO:0000256" key="7">
    <source>
        <dbReference type="ARBA" id="ARBA00022927"/>
    </source>
</evidence>
<keyword evidence="13" id="KW-1185">Reference proteome</keyword>
<dbReference type="Gene3D" id="3.30.1150.10">
    <property type="match status" value="1"/>
</dbReference>
<gene>
    <name evidence="12" type="ORF">KGMB02408_13940</name>
</gene>
<evidence type="ECO:0000259" key="11">
    <source>
        <dbReference type="PROSITE" id="PS52015"/>
    </source>
</evidence>
<keyword evidence="8 10" id="KW-1133">Transmembrane helix</keyword>
<comment type="subcellular location">
    <subcellularLocation>
        <location evidence="1">Cell inner membrane</location>
        <topology evidence="1">Single-pass membrane protein</topology>
        <orientation evidence="1">Periplasmic side</orientation>
    </subcellularLocation>
</comment>
<evidence type="ECO:0000313" key="12">
    <source>
        <dbReference type="EMBL" id="GCB34449.1"/>
    </source>
</evidence>
<dbReference type="OrthoDB" id="9814002at2"/>